<feature type="region of interest" description="Disordered" evidence="2">
    <location>
        <begin position="67"/>
        <end position="102"/>
    </location>
</feature>
<gene>
    <name evidence="4" type="primary">SUVC04G0640</name>
    <name evidence="4" type="ORF">SUVC_04G0640</name>
</gene>
<dbReference type="Gene3D" id="3.30.230.30">
    <property type="entry name" value="Impact, N-terminal domain"/>
    <property type="match status" value="1"/>
</dbReference>
<dbReference type="AlphaFoldDB" id="A0AA35JFN6"/>
<evidence type="ECO:0000313" key="5">
    <source>
        <dbReference type="Proteomes" id="UP001162090"/>
    </source>
</evidence>
<dbReference type="EMBL" id="OX365915">
    <property type="protein sequence ID" value="CAI4057859.1"/>
    <property type="molecule type" value="Genomic_DNA"/>
</dbReference>
<name>A0AA35JFN6_SACUV</name>
<dbReference type="InterPro" id="IPR023582">
    <property type="entry name" value="Impact"/>
</dbReference>
<dbReference type="GO" id="GO:0140469">
    <property type="term" value="P:GCN2-mediated signaling"/>
    <property type="evidence" value="ECO:0007669"/>
    <property type="project" value="TreeGrafter"/>
</dbReference>
<evidence type="ECO:0000256" key="2">
    <source>
        <dbReference type="SAM" id="MobiDB-lite"/>
    </source>
</evidence>
<accession>A0AA35JFN6</accession>
<evidence type="ECO:0000259" key="3">
    <source>
        <dbReference type="Pfam" id="PF01205"/>
    </source>
</evidence>
<organism evidence="4 5">
    <name type="scientific">Saccharomyces uvarum</name>
    <name type="common">Yeast</name>
    <name type="synonym">Saccharomyces bayanus var. uvarum</name>
    <dbReference type="NCBI Taxonomy" id="230603"/>
    <lineage>
        <taxon>Eukaryota</taxon>
        <taxon>Fungi</taxon>
        <taxon>Dikarya</taxon>
        <taxon>Ascomycota</taxon>
        <taxon>Saccharomycotina</taxon>
        <taxon>Saccharomycetes</taxon>
        <taxon>Saccharomycetales</taxon>
        <taxon>Saccharomycetaceae</taxon>
        <taxon>Saccharomyces</taxon>
    </lineage>
</organism>
<reference evidence="4" key="1">
    <citation type="submission" date="2022-10" db="EMBL/GenBank/DDBJ databases">
        <authorList>
            <person name="Byrne P K."/>
        </authorList>
    </citation>
    <scope>NUCLEOTIDE SEQUENCE</scope>
    <source>
        <strain evidence="4">CBS7001</strain>
    </source>
</reference>
<dbReference type="PROSITE" id="PS00910">
    <property type="entry name" value="UPF0029"/>
    <property type="match status" value="1"/>
</dbReference>
<dbReference type="PANTHER" id="PTHR16301">
    <property type="entry name" value="IMPACT-RELATED"/>
    <property type="match status" value="1"/>
</dbReference>
<sequence>MSKNVGKLVKVWNESEVLVDRKSKFQARCCTLRNQKDISSVLEELVQSNKSVSKASHMHMYAWRTAEVPSDSNSQHGNQDQKKKNGKNHKNNNNNHGNKTTKITVQPKNVEQGCADCGEAAAGQRLLTLLERANIFNILVIVTRWYGGTPLGSSRFRHISTCAVESLKKGGFLP</sequence>
<proteinExistence type="inferred from homology"/>
<comment type="similarity">
    <text evidence="1">Belongs to the IMPACT family.</text>
</comment>
<evidence type="ECO:0000313" key="4">
    <source>
        <dbReference type="EMBL" id="CAI4057859.1"/>
    </source>
</evidence>
<dbReference type="InterPro" id="IPR020568">
    <property type="entry name" value="Ribosomal_Su5_D2-typ_SF"/>
</dbReference>
<protein>
    <recommendedName>
        <fullName evidence="3">Impact N-terminal domain-containing protein</fullName>
    </recommendedName>
</protein>
<dbReference type="PANTHER" id="PTHR16301:SF17">
    <property type="entry name" value="IMPACT FAMILY MEMBER YDL177C"/>
    <property type="match status" value="1"/>
</dbReference>
<feature type="domain" description="Impact N-terminal" evidence="3">
    <location>
        <begin position="21"/>
        <end position="166"/>
    </location>
</feature>
<dbReference type="InterPro" id="IPR020569">
    <property type="entry name" value="UPF0029_Impact_CS"/>
</dbReference>
<dbReference type="Proteomes" id="UP001162090">
    <property type="component" value="Chromosome 4"/>
</dbReference>
<evidence type="ECO:0000256" key="1">
    <source>
        <dbReference type="ARBA" id="ARBA00007665"/>
    </source>
</evidence>
<dbReference type="SUPFAM" id="SSF54211">
    <property type="entry name" value="Ribosomal protein S5 domain 2-like"/>
    <property type="match status" value="1"/>
</dbReference>
<dbReference type="GO" id="GO:0006446">
    <property type="term" value="P:regulation of translational initiation"/>
    <property type="evidence" value="ECO:0007669"/>
    <property type="project" value="TreeGrafter"/>
</dbReference>
<dbReference type="InterPro" id="IPR036956">
    <property type="entry name" value="Impact_N_sf"/>
</dbReference>
<dbReference type="InterPro" id="IPR001498">
    <property type="entry name" value="Impact_N"/>
</dbReference>
<dbReference type="Pfam" id="PF01205">
    <property type="entry name" value="Impact_N"/>
    <property type="match status" value="1"/>
</dbReference>
<dbReference type="GO" id="GO:0005737">
    <property type="term" value="C:cytoplasm"/>
    <property type="evidence" value="ECO:0007669"/>
    <property type="project" value="TreeGrafter"/>
</dbReference>